<dbReference type="InterPro" id="IPR038717">
    <property type="entry name" value="Tc1-like_DDE_dom"/>
</dbReference>
<protein>
    <submittedName>
        <fullName evidence="2">Integrase core domain protein</fullName>
    </submittedName>
</protein>
<sequence length="338" mass="39496">MARPVFKFALPDRRQLKQLEQMKSHHRLPSHRRRAEAILLSVRDYSAAQIADIVQGHPDTVRRWIDRFNQHGIDGITDKPRKGGDPALNDHEQSILRELIECYPNRARTVLSKLKEETGKQISRSTLRRYCHRFGLNWKRFRKSLRKKRDQAKFDKAKRKIANLAARPDRDVYYFDESALTLREVVPYGWQPVGERIEVPVTGGSRPSLQALGFQSCEGDVHCYLHRSNVSTWTVTSVIDHFISTLTRPATIVIDNASVHTSEEFRRQELVWQQRNVEFFRIPPYSPELNRIERFWEKLKYELMPVQAWETFDDMLECATACIANIGTVFHMPSLVTQ</sequence>
<dbReference type="SUPFAM" id="SSF46689">
    <property type="entry name" value="Homeodomain-like"/>
    <property type="match status" value="1"/>
</dbReference>
<evidence type="ECO:0000313" key="2">
    <source>
        <dbReference type="EMBL" id="TWU01007.1"/>
    </source>
</evidence>
<dbReference type="Pfam" id="PF13358">
    <property type="entry name" value="DDE_3"/>
    <property type="match status" value="1"/>
</dbReference>
<dbReference type="InterPro" id="IPR036397">
    <property type="entry name" value="RNaseH_sf"/>
</dbReference>
<dbReference type="Proteomes" id="UP000320176">
    <property type="component" value="Unassembled WGS sequence"/>
</dbReference>
<keyword evidence="3" id="KW-1185">Reference proteome</keyword>
<dbReference type="EMBL" id="SJPN01000005">
    <property type="protein sequence ID" value="TWU01007.1"/>
    <property type="molecule type" value="Genomic_DNA"/>
</dbReference>
<dbReference type="Pfam" id="PF13565">
    <property type="entry name" value="HTH_32"/>
    <property type="match status" value="1"/>
</dbReference>
<evidence type="ECO:0000259" key="1">
    <source>
        <dbReference type="Pfam" id="PF13358"/>
    </source>
</evidence>
<dbReference type="RefSeq" id="WP_197454807.1">
    <property type="nucleotide sequence ID" value="NZ_CP151726.1"/>
</dbReference>
<dbReference type="InterPro" id="IPR012337">
    <property type="entry name" value="RNaseH-like_sf"/>
</dbReference>
<dbReference type="AlphaFoldDB" id="A0A5C6ANC9"/>
<reference evidence="2 3" key="1">
    <citation type="submission" date="2019-02" db="EMBL/GenBank/DDBJ databases">
        <title>Deep-cultivation of Planctomycetes and their phenomic and genomic characterization uncovers novel biology.</title>
        <authorList>
            <person name="Wiegand S."/>
            <person name="Jogler M."/>
            <person name="Boedeker C."/>
            <person name="Pinto D."/>
            <person name="Vollmers J."/>
            <person name="Rivas-Marin E."/>
            <person name="Kohn T."/>
            <person name="Peeters S.H."/>
            <person name="Heuer A."/>
            <person name="Rast P."/>
            <person name="Oberbeckmann S."/>
            <person name="Bunk B."/>
            <person name="Jeske O."/>
            <person name="Meyerdierks A."/>
            <person name="Storesund J.E."/>
            <person name="Kallscheuer N."/>
            <person name="Luecker S."/>
            <person name="Lage O.M."/>
            <person name="Pohl T."/>
            <person name="Merkel B.J."/>
            <person name="Hornburger P."/>
            <person name="Mueller R.-W."/>
            <person name="Bruemmer F."/>
            <person name="Labrenz M."/>
            <person name="Spormann A.M."/>
            <person name="Op Den Camp H."/>
            <person name="Overmann J."/>
            <person name="Amann R."/>
            <person name="Jetten M.S.M."/>
            <person name="Mascher T."/>
            <person name="Medema M.H."/>
            <person name="Devos D.P."/>
            <person name="Kaster A.-K."/>
            <person name="Ovreas L."/>
            <person name="Rohde M."/>
            <person name="Galperin M.Y."/>
            <person name="Jogler C."/>
        </authorList>
    </citation>
    <scope>NUCLEOTIDE SEQUENCE [LARGE SCALE GENOMIC DNA]</scope>
    <source>
        <strain evidence="2 3">Pla52n</strain>
    </source>
</reference>
<dbReference type="SUPFAM" id="SSF53098">
    <property type="entry name" value="Ribonuclease H-like"/>
    <property type="match status" value="1"/>
</dbReference>
<dbReference type="InterPro" id="IPR009057">
    <property type="entry name" value="Homeodomain-like_sf"/>
</dbReference>
<dbReference type="NCBIfam" id="NF033545">
    <property type="entry name" value="transpos_IS630"/>
    <property type="match status" value="1"/>
</dbReference>
<dbReference type="GO" id="GO:0003676">
    <property type="term" value="F:nucleic acid binding"/>
    <property type="evidence" value="ECO:0007669"/>
    <property type="project" value="InterPro"/>
</dbReference>
<feature type="domain" description="Tc1-like transposase DDE" evidence="1">
    <location>
        <begin position="171"/>
        <end position="314"/>
    </location>
</feature>
<comment type="caution">
    <text evidence="2">The sequence shown here is derived from an EMBL/GenBank/DDBJ whole genome shotgun (WGS) entry which is preliminary data.</text>
</comment>
<dbReference type="PANTHER" id="PTHR46564:SF1">
    <property type="entry name" value="TRANSPOSASE"/>
    <property type="match status" value="1"/>
</dbReference>
<gene>
    <name evidence="2" type="ORF">Pla52n_43780</name>
</gene>
<organism evidence="2 3">
    <name type="scientific">Stieleria varia</name>
    <dbReference type="NCBI Taxonomy" id="2528005"/>
    <lineage>
        <taxon>Bacteria</taxon>
        <taxon>Pseudomonadati</taxon>
        <taxon>Planctomycetota</taxon>
        <taxon>Planctomycetia</taxon>
        <taxon>Pirellulales</taxon>
        <taxon>Pirellulaceae</taxon>
        <taxon>Stieleria</taxon>
    </lineage>
</organism>
<dbReference type="Gene3D" id="3.30.420.10">
    <property type="entry name" value="Ribonuclease H-like superfamily/Ribonuclease H"/>
    <property type="match status" value="1"/>
</dbReference>
<proteinExistence type="predicted"/>
<dbReference type="InterPro" id="IPR047655">
    <property type="entry name" value="Transpos_IS630-like"/>
</dbReference>
<name>A0A5C6ANC9_9BACT</name>
<evidence type="ECO:0000313" key="3">
    <source>
        <dbReference type="Proteomes" id="UP000320176"/>
    </source>
</evidence>
<dbReference type="PANTHER" id="PTHR46564">
    <property type="entry name" value="TRANSPOSASE"/>
    <property type="match status" value="1"/>
</dbReference>
<accession>A0A5C6ANC9</accession>